<dbReference type="Proteomes" id="UP001233999">
    <property type="component" value="Unassembled WGS sequence"/>
</dbReference>
<dbReference type="EMBL" id="JASPKZ010007249">
    <property type="protein sequence ID" value="KAJ9585792.1"/>
    <property type="molecule type" value="Genomic_DNA"/>
</dbReference>
<gene>
    <name evidence="1" type="ORF">L9F63_002429</name>
</gene>
<evidence type="ECO:0000313" key="2">
    <source>
        <dbReference type="Proteomes" id="UP001233999"/>
    </source>
</evidence>
<comment type="caution">
    <text evidence="1">The sequence shown here is derived from an EMBL/GenBank/DDBJ whole genome shotgun (WGS) entry which is preliminary data.</text>
</comment>
<dbReference type="AlphaFoldDB" id="A0AAD8EDH0"/>
<accession>A0AAD8EDH0</accession>
<feature type="non-terminal residue" evidence="1">
    <location>
        <position position="1"/>
    </location>
</feature>
<reference evidence="1" key="2">
    <citation type="submission" date="2023-05" db="EMBL/GenBank/DDBJ databases">
        <authorList>
            <person name="Fouks B."/>
        </authorList>
    </citation>
    <scope>NUCLEOTIDE SEQUENCE</scope>
    <source>
        <strain evidence="1">Stay&amp;Tobe</strain>
        <tissue evidence="1">Testes</tissue>
    </source>
</reference>
<name>A0AAD8EDH0_DIPPU</name>
<feature type="non-terminal residue" evidence="1">
    <location>
        <position position="92"/>
    </location>
</feature>
<proteinExistence type="predicted"/>
<evidence type="ECO:0000313" key="1">
    <source>
        <dbReference type="EMBL" id="KAJ9585792.1"/>
    </source>
</evidence>
<organism evidence="1 2">
    <name type="scientific">Diploptera punctata</name>
    <name type="common">Pacific beetle cockroach</name>
    <dbReference type="NCBI Taxonomy" id="6984"/>
    <lineage>
        <taxon>Eukaryota</taxon>
        <taxon>Metazoa</taxon>
        <taxon>Ecdysozoa</taxon>
        <taxon>Arthropoda</taxon>
        <taxon>Hexapoda</taxon>
        <taxon>Insecta</taxon>
        <taxon>Pterygota</taxon>
        <taxon>Neoptera</taxon>
        <taxon>Polyneoptera</taxon>
        <taxon>Dictyoptera</taxon>
        <taxon>Blattodea</taxon>
        <taxon>Blaberoidea</taxon>
        <taxon>Blaberidae</taxon>
        <taxon>Diplopterinae</taxon>
        <taxon>Diploptera</taxon>
    </lineage>
</organism>
<sequence>NFVGPSNLLAVITQCRLSRKNYLPLMDIYFDPGLMIIVLETDSEYFSDEYASSGRELKTWLHCLVIPLIFSFVPSAPLRSLRNSNRFAIFFL</sequence>
<keyword evidence="2" id="KW-1185">Reference proteome</keyword>
<protein>
    <submittedName>
        <fullName evidence="1">Uncharacterized protein</fullName>
    </submittedName>
</protein>
<reference evidence="1" key="1">
    <citation type="journal article" date="2023" name="IScience">
        <title>Live-bearing cockroach genome reveals convergent evolutionary mechanisms linked to viviparity in insects and beyond.</title>
        <authorList>
            <person name="Fouks B."/>
            <person name="Harrison M.C."/>
            <person name="Mikhailova A.A."/>
            <person name="Marchal E."/>
            <person name="English S."/>
            <person name="Carruthers M."/>
            <person name="Jennings E.C."/>
            <person name="Chiamaka E.L."/>
            <person name="Frigard R.A."/>
            <person name="Pippel M."/>
            <person name="Attardo G.M."/>
            <person name="Benoit J.B."/>
            <person name="Bornberg-Bauer E."/>
            <person name="Tobe S.S."/>
        </authorList>
    </citation>
    <scope>NUCLEOTIDE SEQUENCE</scope>
    <source>
        <strain evidence="1">Stay&amp;Tobe</strain>
    </source>
</reference>